<reference evidence="1" key="1">
    <citation type="submission" date="2024-06" db="EMBL/GenBank/DDBJ databases">
        <title>A Novel Isolate, Dehalogenimonas sp. Strain 4OHTPN, Dechlorinates Aromatic 4 Hydroxy chlorothalonil by a Novel Reductive Dehalogenase.</title>
        <authorList>
            <person name="Liu G."/>
        </authorList>
    </citation>
    <scope>NUCLEOTIDE SEQUENCE</scope>
    <source>
        <strain evidence="1">4OHTPN</strain>
    </source>
</reference>
<organism evidence="1">
    <name type="scientific">Dehalogenimonas sp. 4OHTPN</name>
    <dbReference type="NCBI Taxonomy" id="3166643"/>
    <lineage>
        <taxon>Bacteria</taxon>
        <taxon>Bacillati</taxon>
        <taxon>Chloroflexota</taxon>
        <taxon>Dehalococcoidia</taxon>
        <taxon>Dehalococcoidales</taxon>
        <taxon>Dehalococcoidaceae</taxon>
        <taxon>Dehalogenimonas</taxon>
    </lineage>
</organism>
<gene>
    <name evidence="1" type="ORF">ABV300_08050</name>
</gene>
<dbReference type="Pfam" id="PF02620">
    <property type="entry name" value="YceD"/>
    <property type="match status" value="1"/>
</dbReference>
<dbReference type="EMBL" id="CP159307">
    <property type="protein sequence ID" value="XCH33091.1"/>
    <property type="molecule type" value="Genomic_DNA"/>
</dbReference>
<protein>
    <submittedName>
        <fullName evidence="1">DUF177 domain-containing protein</fullName>
    </submittedName>
</protein>
<proteinExistence type="predicted"/>
<accession>A0AAU8GBR0</accession>
<name>A0AAU8GBR0_9CHLR</name>
<evidence type="ECO:0000313" key="1">
    <source>
        <dbReference type="EMBL" id="XCH33091.1"/>
    </source>
</evidence>
<dbReference type="RefSeq" id="WP_353714343.1">
    <property type="nucleotide sequence ID" value="NZ_CP159307.1"/>
</dbReference>
<dbReference type="InterPro" id="IPR003772">
    <property type="entry name" value="YceD"/>
</dbReference>
<sequence length="141" mass="15920">MLSFNVAQLEKGLVGATRDYQIDDSLTVEGVSVNVKGEIKFTRTPRSVLVKADFKTILPQECCRCLDEYQCPLEVRFEEEYLPTLDVTSGLPLDIEEAAENFTIDEHHILDLSDALRQYIILSQPMKPLCRADCPGINTKQ</sequence>
<dbReference type="AlphaFoldDB" id="A0AAU8GBR0"/>